<dbReference type="AlphaFoldDB" id="A0A914ZW69"/>
<evidence type="ECO:0000313" key="3">
    <source>
        <dbReference type="WBParaSite" id="PgB30_g010_t03"/>
    </source>
</evidence>
<dbReference type="WBParaSite" id="PgB30_g010_t03">
    <property type="protein sequence ID" value="PgB30_g010_t03"/>
    <property type="gene ID" value="PgB30_g010"/>
</dbReference>
<dbReference type="Proteomes" id="UP000887569">
    <property type="component" value="Unplaced"/>
</dbReference>
<name>A0A914ZW69_PARUN</name>
<protein>
    <submittedName>
        <fullName evidence="3">Beta-1,4-N-acetylgalactosaminyltransferase</fullName>
    </submittedName>
</protein>
<keyword evidence="1" id="KW-0812">Transmembrane</keyword>
<reference evidence="3" key="1">
    <citation type="submission" date="2022-11" db="UniProtKB">
        <authorList>
            <consortium name="WormBaseParasite"/>
        </authorList>
    </citation>
    <scope>IDENTIFICATION</scope>
</reference>
<keyword evidence="2" id="KW-1185">Reference proteome</keyword>
<evidence type="ECO:0000313" key="2">
    <source>
        <dbReference type="Proteomes" id="UP000887569"/>
    </source>
</evidence>
<organism evidence="2 3">
    <name type="scientific">Parascaris univalens</name>
    <name type="common">Nematode worm</name>
    <dbReference type="NCBI Taxonomy" id="6257"/>
    <lineage>
        <taxon>Eukaryota</taxon>
        <taxon>Metazoa</taxon>
        <taxon>Ecdysozoa</taxon>
        <taxon>Nematoda</taxon>
        <taxon>Chromadorea</taxon>
        <taxon>Rhabditida</taxon>
        <taxon>Spirurina</taxon>
        <taxon>Ascaridomorpha</taxon>
        <taxon>Ascaridoidea</taxon>
        <taxon>Ascarididae</taxon>
        <taxon>Parascaris</taxon>
    </lineage>
</organism>
<sequence length="105" mass="11656">GTVNMASILAQLTIRRSIAFLICAAFVYLMIGNSLMPMGSPDMDRSPEIKFEKHNESKTNTDGRHIGENPLLSEITKLEQLEMERALAASQENKSLCCDIAENKN</sequence>
<evidence type="ECO:0000256" key="1">
    <source>
        <dbReference type="SAM" id="Phobius"/>
    </source>
</evidence>
<keyword evidence="1" id="KW-1133">Transmembrane helix</keyword>
<accession>A0A914ZW69</accession>
<keyword evidence="1" id="KW-0472">Membrane</keyword>
<feature type="transmembrane region" description="Helical" evidence="1">
    <location>
        <begin position="18"/>
        <end position="36"/>
    </location>
</feature>
<proteinExistence type="predicted"/>